<accession>A0ABM5TIV7</accession>
<name>A0ABM5TIV7_9ACTN</name>
<organism evidence="2 3">
    <name type="scientific">Streptomyces incarnatus</name>
    <dbReference type="NCBI Taxonomy" id="665007"/>
    <lineage>
        <taxon>Bacteria</taxon>
        <taxon>Bacillati</taxon>
        <taxon>Actinomycetota</taxon>
        <taxon>Actinomycetes</taxon>
        <taxon>Kitasatosporales</taxon>
        <taxon>Streptomycetaceae</taxon>
        <taxon>Streptomyces</taxon>
    </lineage>
</organism>
<evidence type="ECO:0000313" key="3">
    <source>
        <dbReference type="Proteomes" id="UP000035366"/>
    </source>
</evidence>
<reference evidence="2 3" key="1">
    <citation type="journal article" date="2015" name="ISME J.">
        <title>Draft Genome Sequence of Streptomyces incarnatus NRRL8089, which Produces the Nucleoside Antibiotic Sinefungin.</title>
        <authorList>
            <person name="Oshima K."/>
            <person name="Hattori M."/>
            <person name="Shimizu H."/>
            <person name="Fukuda K."/>
            <person name="Nemoto M."/>
            <person name="Inagaki K."/>
            <person name="Tamura T."/>
        </authorList>
    </citation>
    <scope>NUCLEOTIDE SEQUENCE [LARGE SCALE GENOMIC DNA]</scope>
    <source>
        <strain evidence="2 3">NRRL 8089</strain>
    </source>
</reference>
<dbReference type="Proteomes" id="UP000035366">
    <property type="component" value="Chromosome"/>
</dbReference>
<dbReference type="PROSITE" id="PS51318">
    <property type="entry name" value="TAT"/>
    <property type="match status" value="1"/>
</dbReference>
<keyword evidence="1" id="KW-0732">Signal</keyword>
<proteinExistence type="predicted"/>
<evidence type="ECO:0000256" key="1">
    <source>
        <dbReference type="SAM" id="SignalP"/>
    </source>
</evidence>
<feature type="chain" id="PRO_5047040450" evidence="1">
    <location>
        <begin position="32"/>
        <end position="217"/>
    </location>
</feature>
<protein>
    <submittedName>
        <fullName evidence="2">Uncharacterized protein</fullName>
    </submittedName>
</protein>
<evidence type="ECO:0000313" key="2">
    <source>
        <dbReference type="EMBL" id="AKJ10810.1"/>
    </source>
</evidence>
<feature type="signal peptide" evidence="1">
    <location>
        <begin position="1"/>
        <end position="31"/>
    </location>
</feature>
<dbReference type="EMBL" id="CP011497">
    <property type="protein sequence ID" value="AKJ10810.1"/>
    <property type="molecule type" value="Genomic_DNA"/>
</dbReference>
<dbReference type="InterPro" id="IPR006311">
    <property type="entry name" value="TAT_signal"/>
</dbReference>
<gene>
    <name evidence="2" type="ORF">ABB07_12535</name>
</gene>
<keyword evidence="3" id="KW-1185">Reference proteome</keyword>
<sequence length="217" mass="22188">MAQHPHRRSRLLAAATATVLAATFAGPVAWADTAAPAPVTAPITLPAETVPASVDPGQVAGVSSTGVLHGSYGNSYAWTDFASGTTTQLALPADTREARYAGNGLVAFYANGASGTPLVFQSLSDGSRQTACDCYVYGAFAGKALVSNHGRGLALASPDGTLTPVAAPTGAVFSSSVWGGGDNDHMMIPYEQNGAQYYLWTIRGCPRCCRLAASSTS</sequence>